<dbReference type="GO" id="GO:0006508">
    <property type="term" value="P:proteolysis"/>
    <property type="evidence" value="ECO:0007669"/>
    <property type="project" value="UniProtKB-KW"/>
</dbReference>
<name>A0A9D1E2K9_9BACT</name>
<keyword evidence="1" id="KW-0645">Protease</keyword>
<keyword evidence="1 4" id="KW-0031">Aminopeptidase</keyword>
<reference evidence="4" key="1">
    <citation type="submission" date="2020-10" db="EMBL/GenBank/DDBJ databases">
        <authorList>
            <person name="Gilroy R."/>
        </authorList>
    </citation>
    <scope>NUCLEOTIDE SEQUENCE</scope>
    <source>
        <strain evidence="4">ChiHjej13B12-12457</strain>
    </source>
</reference>
<dbReference type="GO" id="GO:0070005">
    <property type="term" value="F:cysteine-type aminopeptidase activity"/>
    <property type="evidence" value="ECO:0007669"/>
    <property type="project" value="InterPro"/>
</dbReference>
<dbReference type="InterPro" id="IPR004134">
    <property type="entry name" value="Peptidase_C1B"/>
</dbReference>
<dbReference type="Pfam" id="PF03051">
    <property type="entry name" value="Peptidase_C1_2"/>
    <property type="match status" value="1"/>
</dbReference>
<feature type="active site" evidence="2">
    <location>
        <position position="327"/>
    </location>
</feature>
<dbReference type="AlphaFoldDB" id="A0A9D1E2K9"/>
<keyword evidence="1" id="KW-0788">Thiol protease</keyword>
<feature type="active site" evidence="2">
    <location>
        <position position="348"/>
    </location>
</feature>
<feature type="domain" description="Peptidase C1A papain C-terminal" evidence="3">
    <location>
        <begin position="29"/>
        <end position="75"/>
    </location>
</feature>
<dbReference type="Gene3D" id="3.90.70.10">
    <property type="entry name" value="Cysteine proteinases"/>
    <property type="match status" value="1"/>
</dbReference>
<evidence type="ECO:0000259" key="3">
    <source>
        <dbReference type="Pfam" id="PF00112"/>
    </source>
</evidence>
<dbReference type="Pfam" id="PF00112">
    <property type="entry name" value="Peptidase_C1"/>
    <property type="match status" value="1"/>
</dbReference>
<sequence length="391" mass="44031">MVSPVLSAQKKSKKGAAEPEGYIFETVKENPITSVKNQSSSSTCWCFSAISFFESEILRNGYTLPLDLSEMYIVHKSYQEKAEKFVRLHGALNFAPGSSFGNVLYGLKNYGAVPESEMPGLNYGTETHRHGELDRLLRAYVDVIIKNPNRQLSTAWQAGLRGILDAYLGECPETFTVDGKEYNPHTYVESLGINLDDYIDVTSWTHRPFYQKMIIEVPDNWLWESSMNVPIDDLVAIIDNAVNNGYTVAWAADVSERGFNRDGLGIVPDYEALEAEIKEVGSDQAHWIGADNSNPQAIAFLEPCPELEITQEMRQIGYDTYQTTDDHGMQIFGIAKDQNGKKYYMVKNSWGDAGKYHGIWYVSEAYVRYKTMDIMVNKNAIPADIRAKMGL</sequence>
<evidence type="ECO:0000313" key="5">
    <source>
        <dbReference type="Proteomes" id="UP000886744"/>
    </source>
</evidence>
<accession>A0A9D1E2K9</accession>
<protein>
    <recommendedName>
        <fullName evidence="1">Aminopeptidase</fullName>
    </recommendedName>
</protein>
<feature type="active site" evidence="2">
    <location>
        <position position="44"/>
    </location>
</feature>
<proteinExistence type="inferred from homology"/>
<reference evidence="4" key="2">
    <citation type="journal article" date="2021" name="PeerJ">
        <title>Extensive microbial diversity within the chicken gut microbiome revealed by metagenomics and culture.</title>
        <authorList>
            <person name="Gilroy R."/>
            <person name="Ravi A."/>
            <person name="Getino M."/>
            <person name="Pursley I."/>
            <person name="Horton D.L."/>
            <person name="Alikhan N.F."/>
            <person name="Baker D."/>
            <person name="Gharbi K."/>
            <person name="Hall N."/>
            <person name="Watson M."/>
            <person name="Adriaenssens E.M."/>
            <person name="Foster-Nyarko E."/>
            <person name="Jarju S."/>
            <person name="Secka A."/>
            <person name="Antonio M."/>
            <person name="Oren A."/>
            <person name="Chaudhuri R.R."/>
            <person name="La Ragione R."/>
            <person name="Hildebrand F."/>
            <person name="Pallen M.J."/>
        </authorList>
    </citation>
    <scope>NUCLEOTIDE SEQUENCE</scope>
    <source>
        <strain evidence="4">ChiHjej13B12-12457</strain>
    </source>
</reference>
<evidence type="ECO:0000313" key="4">
    <source>
        <dbReference type="EMBL" id="HIR63259.1"/>
    </source>
</evidence>
<comment type="similarity">
    <text evidence="1">Belongs to the peptidase C1 family.</text>
</comment>
<dbReference type="InterPro" id="IPR038765">
    <property type="entry name" value="Papain-like_cys_pep_sf"/>
</dbReference>
<evidence type="ECO:0000256" key="2">
    <source>
        <dbReference type="PIRSR" id="PIRSR005700-1"/>
    </source>
</evidence>
<dbReference type="EMBL" id="DVHI01000084">
    <property type="protein sequence ID" value="HIR63259.1"/>
    <property type="molecule type" value="Genomic_DNA"/>
</dbReference>
<dbReference type="InterPro" id="IPR000668">
    <property type="entry name" value="Peptidase_C1A_C"/>
</dbReference>
<keyword evidence="1" id="KW-0378">Hydrolase</keyword>
<dbReference type="SUPFAM" id="SSF54001">
    <property type="entry name" value="Cysteine proteinases"/>
    <property type="match status" value="1"/>
</dbReference>
<dbReference type="Proteomes" id="UP000886744">
    <property type="component" value="Unassembled WGS sequence"/>
</dbReference>
<dbReference type="PIRSF" id="PIRSF005700">
    <property type="entry name" value="PepC"/>
    <property type="match status" value="1"/>
</dbReference>
<gene>
    <name evidence="4" type="ORF">IAC94_07040</name>
</gene>
<organism evidence="4 5">
    <name type="scientific">Candidatus Coprenecus avistercoris</name>
    <dbReference type="NCBI Taxonomy" id="2840730"/>
    <lineage>
        <taxon>Bacteria</taxon>
        <taxon>Pseudomonadati</taxon>
        <taxon>Bacteroidota</taxon>
        <taxon>Bacteroidia</taxon>
        <taxon>Bacteroidales</taxon>
        <taxon>Rikenellaceae</taxon>
        <taxon>Rikenellaceae incertae sedis</taxon>
        <taxon>Candidatus Coprenecus</taxon>
    </lineage>
</organism>
<comment type="caution">
    <text evidence="4">The sequence shown here is derived from an EMBL/GenBank/DDBJ whole genome shotgun (WGS) entry which is preliminary data.</text>
</comment>
<evidence type="ECO:0000256" key="1">
    <source>
        <dbReference type="PIRNR" id="PIRNR005700"/>
    </source>
</evidence>